<keyword evidence="2" id="KW-1185">Reference proteome</keyword>
<dbReference type="HOGENOM" id="CLU_1664894_0_0_1"/>
<proteinExistence type="predicted"/>
<dbReference type="STRING" id="686832.A0A0C3C6P5"/>
<dbReference type="OrthoDB" id="432299at2759"/>
<sequence length="179" mass="19897">MGTLECSFDIDSETAIKWNFSRNGYITMISSDAVKSDITDHTLSLQICCFPTNLVEETFRSLQHNATPEDIASAIFSLKTEWPLQGHLIIVVNPQNEENHTKKVFLPEKLGPGNSPISIKDFVQQGKNIVQFIQLSNMAGKVFALCAKKKDTKPDDVTYASKEDNIIRTPSGVVKVLPL</sequence>
<gene>
    <name evidence="1" type="ORF">M413DRAFT_74364</name>
</gene>
<name>A0A0C3C6P5_HEBCY</name>
<organism evidence="1 2">
    <name type="scientific">Hebeloma cylindrosporum</name>
    <dbReference type="NCBI Taxonomy" id="76867"/>
    <lineage>
        <taxon>Eukaryota</taxon>
        <taxon>Fungi</taxon>
        <taxon>Dikarya</taxon>
        <taxon>Basidiomycota</taxon>
        <taxon>Agaricomycotina</taxon>
        <taxon>Agaricomycetes</taxon>
        <taxon>Agaricomycetidae</taxon>
        <taxon>Agaricales</taxon>
        <taxon>Agaricineae</taxon>
        <taxon>Hymenogastraceae</taxon>
        <taxon>Hebeloma</taxon>
    </lineage>
</organism>
<protein>
    <submittedName>
        <fullName evidence="1">Uncharacterized protein</fullName>
    </submittedName>
</protein>
<evidence type="ECO:0000313" key="1">
    <source>
        <dbReference type="EMBL" id="KIM39894.1"/>
    </source>
</evidence>
<dbReference type="EMBL" id="KN831784">
    <property type="protein sequence ID" value="KIM39894.1"/>
    <property type="molecule type" value="Genomic_DNA"/>
</dbReference>
<reference evidence="1 2" key="1">
    <citation type="submission" date="2014-04" db="EMBL/GenBank/DDBJ databases">
        <authorList>
            <consortium name="DOE Joint Genome Institute"/>
            <person name="Kuo A."/>
            <person name="Gay G."/>
            <person name="Dore J."/>
            <person name="Kohler A."/>
            <person name="Nagy L.G."/>
            <person name="Floudas D."/>
            <person name="Copeland A."/>
            <person name="Barry K.W."/>
            <person name="Cichocki N."/>
            <person name="Veneault-Fourrey C."/>
            <person name="LaButti K."/>
            <person name="Lindquist E.A."/>
            <person name="Lipzen A."/>
            <person name="Lundell T."/>
            <person name="Morin E."/>
            <person name="Murat C."/>
            <person name="Sun H."/>
            <person name="Tunlid A."/>
            <person name="Henrissat B."/>
            <person name="Grigoriev I.V."/>
            <person name="Hibbett D.S."/>
            <person name="Martin F."/>
            <person name="Nordberg H.P."/>
            <person name="Cantor M.N."/>
            <person name="Hua S.X."/>
        </authorList>
    </citation>
    <scope>NUCLEOTIDE SEQUENCE [LARGE SCALE GENOMIC DNA]</scope>
    <source>
        <strain evidence="2">h7</strain>
    </source>
</reference>
<dbReference type="Proteomes" id="UP000053424">
    <property type="component" value="Unassembled WGS sequence"/>
</dbReference>
<reference evidence="2" key="2">
    <citation type="submission" date="2015-01" db="EMBL/GenBank/DDBJ databases">
        <title>Evolutionary Origins and Diversification of the Mycorrhizal Mutualists.</title>
        <authorList>
            <consortium name="DOE Joint Genome Institute"/>
            <consortium name="Mycorrhizal Genomics Consortium"/>
            <person name="Kohler A."/>
            <person name="Kuo A."/>
            <person name="Nagy L.G."/>
            <person name="Floudas D."/>
            <person name="Copeland A."/>
            <person name="Barry K.W."/>
            <person name="Cichocki N."/>
            <person name="Veneault-Fourrey C."/>
            <person name="LaButti K."/>
            <person name="Lindquist E.A."/>
            <person name="Lipzen A."/>
            <person name="Lundell T."/>
            <person name="Morin E."/>
            <person name="Murat C."/>
            <person name="Riley R."/>
            <person name="Ohm R."/>
            <person name="Sun H."/>
            <person name="Tunlid A."/>
            <person name="Henrissat B."/>
            <person name="Grigoriev I.V."/>
            <person name="Hibbett D.S."/>
            <person name="Martin F."/>
        </authorList>
    </citation>
    <scope>NUCLEOTIDE SEQUENCE [LARGE SCALE GENOMIC DNA]</scope>
    <source>
        <strain evidence="2">h7</strain>
    </source>
</reference>
<accession>A0A0C3C6P5</accession>
<evidence type="ECO:0000313" key="2">
    <source>
        <dbReference type="Proteomes" id="UP000053424"/>
    </source>
</evidence>
<dbReference type="AlphaFoldDB" id="A0A0C3C6P5"/>